<reference evidence="1 2" key="1">
    <citation type="submission" date="2016-10" db="EMBL/GenBank/DDBJ databases">
        <authorList>
            <person name="de Groot N.N."/>
        </authorList>
    </citation>
    <scope>NUCLEOTIDE SEQUENCE [LARGE SCALE GENOMIC DNA]</scope>
    <source>
        <strain evidence="1 2">R5</strain>
    </source>
</reference>
<protein>
    <submittedName>
        <fullName evidence="1">Uncharacterized protein</fullName>
    </submittedName>
</protein>
<dbReference type="Proteomes" id="UP000199245">
    <property type="component" value="Unassembled WGS sequence"/>
</dbReference>
<dbReference type="AlphaFoldDB" id="A0A1G6XR87"/>
<name>A0A1G6XR87_9BRAD</name>
<evidence type="ECO:0000313" key="2">
    <source>
        <dbReference type="Proteomes" id="UP000199245"/>
    </source>
</evidence>
<organism evidence="1 2">
    <name type="scientific">Bradyrhizobium brasilense</name>
    <dbReference type="NCBI Taxonomy" id="1419277"/>
    <lineage>
        <taxon>Bacteria</taxon>
        <taxon>Pseudomonadati</taxon>
        <taxon>Pseudomonadota</taxon>
        <taxon>Alphaproteobacteria</taxon>
        <taxon>Hyphomicrobiales</taxon>
        <taxon>Nitrobacteraceae</taxon>
        <taxon>Bradyrhizobium</taxon>
    </lineage>
</organism>
<dbReference type="EMBL" id="FMZW01000015">
    <property type="protein sequence ID" value="SDD79935.1"/>
    <property type="molecule type" value="Genomic_DNA"/>
</dbReference>
<evidence type="ECO:0000313" key="1">
    <source>
        <dbReference type="EMBL" id="SDD79935.1"/>
    </source>
</evidence>
<gene>
    <name evidence="1" type="ORF">SAMN05216337_1015106</name>
</gene>
<accession>A0A1G6XR87</accession>
<dbReference type="RefSeq" id="WP_092083547.1">
    <property type="nucleotide sequence ID" value="NZ_FMZW01000015.1"/>
</dbReference>
<proteinExistence type="predicted"/>
<sequence>MQERGLDLFILEELYSGNGFDDWFVEKSGSRVSGAKKPNFGFCKIQREVGETDVLAVFSENFESVAVLIEDKIAADFTERRANRYHECVFQPIVITDSRPS</sequence>